<name>A0AA47NMW0_MERPO</name>
<accession>A0AA47NMW0</accession>
<protein>
    <submittedName>
        <fullName evidence="1">Uncharacterized protein</fullName>
    </submittedName>
</protein>
<dbReference type="AlphaFoldDB" id="A0AA47NMW0"/>
<dbReference type="PANTHER" id="PTHR46601">
    <property type="entry name" value="ULP_PROTEASE DOMAIN-CONTAINING PROTEIN"/>
    <property type="match status" value="1"/>
</dbReference>
<sequence>MYRECSNCRKKALQMQPFEEGGQTWWHHWQHKAEEREKKSKDGGTEKFTVHLTTKEKVYGTLQVLIEDFSELLKAKIGRHIYNIKHQYATLTKLKKNLTEEEVLLHVDFAENYLCKYATEIQAVHFGDSHKQVSLHTVVAYTKAAQSSYCTLSSSFRHDPSAIWTHLKPVLHDLQEKNPSVRVLHMVSDGPTTQYRCKKNFFFLSTEPFKMGFKKVTWNFLEAGHGKGPADGVGAAVKRTADALVAKGMDIHNGAMLFEELSKVKSSVTLFNVTDEEISEVERSLIDDLQTVKGTMKIHQIHTSVSGQIMWRVLSCFCRNPDPCTCFSPQCVTFAPVSEPSMGALHQHPPTFQETKAIQPIPDINEELIGKWCVVLYDNDPYPGIIQDIDTESCALVKTMHSGGANRFFWPMKDDVIWYTHENVVGLVPEPKPVTTRHMKLMDSVWQELCSHFK</sequence>
<comment type="caution">
    <text evidence="1">The sequence shown here is derived from an EMBL/GenBank/DDBJ whole genome shotgun (WGS) entry which is preliminary data.</text>
</comment>
<dbReference type="PANTHER" id="PTHR46601:SF2">
    <property type="entry name" value="UBIQUITIN-LIKE PROTEASE FAMILY PROFILE DOMAIN-CONTAINING PROTEIN"/>
    <property type="match status" value="1"/>
</dbReference>
<organism evidence="1 2">
    <name type="scientific">Merluccius polli</name>
    <name type="common">Benguela hake</name>
    <name type="synonym">Merluccius cadenati</name>
    <dbReference type="NCBI Taxonomy" id="89951"/>
    <lineage>
        <taxon>Eukaryota</taxon>
        <taxon>Metazoa</taxon>
        <taxon>Chordata</taxon>
        <taxon>Craniata</taxon>
        <taxon>Vertebrata</taxon>
        <taxon>Euteleostomi</taxon>
        <taxon>Actinopterygii</taxon>
        <taxon>Neopterygii</taxon>
        <taxon>Teleostei</taxon>
        <taxon>Neoteleostei</taxon>
        <taxon>Acanthomorphata</taxon>
        <taxon>Zeiogadaria</taxon>
        <taxon>Gadariae</taxon>
        <taxon>Gadiformes</taxon>
        <taxon>Gadoidei</taxon>
        <taxon>Merlucciidae</taxon>
        <taxon>Merluccius</taxon>
    </lineage>
</organism>
<proteinExistence type="predicted"/>
<keyword evidence="2" id="KW-1185">Reference proteome</keyword>
<dbReference type="Proteomes" id="UP001174136">
    <property type="component" value="Unassembled WGS sequence"/>
</dbReference>
<evidence type="ECO:0000313" key="1">
    <source>
        <dbReference type="EMBL" id="KAK0131150.1"/>
    </source>
</evidence>
<gene>
    <name evidence="1" type="ORF">N1851_034156</name>
</gene>
<reference evidence="1" key="1">
    <citation type="journal article" date="2023" name="Front. Mar. Sci.">
        <title>A new Merluccius polli reference genome to investigate the effects of global change in West African waters.</title>
        <authorList>
            <person name="Mateo J.L."/>
            <person name="Blanco-Fernandez C."/>
            <person name="Garcia-Vazquez E."/>
            <person name="Machado-Schiaffino G."/>
        </authorList>
    </citation>
    <scope>NUCLEOTIDE SEQUENCE</scope>
    <source>
        <strain evidence="1">C29</strain>
        <tissue evidence="1">Fin</tissue>
    </source>
</reference>
<evidence type="ECO:0000313" key="2">
    <source>
        <dbReference type="Proteomes" id="UP001174136"/>
    </source>
</evidence>
<dbReference type="EMBL" id="JAOPHQ010006563">
    <property type="protein sequence ID" value="KAK0131150.1"/>
    <property type="molecule type" value="Genomic_DNA"/>
</dbReference>